<dbReference type="InterPro" id="IPR015424">
    <property type="entry name" value="PyrdxlP-dep_Trfase"/>
</dbReference>
<proteinExistence type="predicted"/>
<accession>A0ABP6A332</accession>
<dbReference type="PANTHER" id="PTHR46577">
    <property type="entry name" value="HTH-TYPE TRANSCRIPTIONAL REGULATORY PROTEIN GABR"/>
    <property type="match status" value="1"/>
</dbReference>
<name>A0ABP6A332_STRLO</name>
<reference evidence="2" key="1">
    <citation type="journal article" date="2019" name="Int. J. Syst. Evol. Microbiol.">
        <title>The Global Catalogue of Microorganisms (GCM) 10K type strain sequencing project: providing services to taxonomists for standard genome sequencing and annotation.</title>
        <authorList>
            <consortium name="The Broad Institute Genomics Platform"/>
            <consortium name="The Broad Institute Genome Sequencing Center for Infectious Disease"/>
            <person name="Wu L."/>
            <person name="Ma J."/>
        </authorList>
    </citation>
    <scope>NUCLEOTIDE SEQUENCE [LARGE SCALE GENOMIC DNA]</scope>
    <source>
        <strain evidence="2">JCM 4395</strain>
    </source>
</reference>
<dbReference type="InterPro" id="IPR051446">
    <property type="entry name" value="HTH_trans_reg/aminotransferase"/>
</dbReference>
<dbReference type="Proteomes" id="UP001501777">
    <property type="component" value="Unassembled WGS sequence"/>
</dbReference>
<dbReference type="EMBL" id="BAAASG010000014">
    <property type="protein sequence ID" value="GAA2507396.1"/>
    <property type="molecule type" value="Genomic_DNA"/>
</dbReference>
<comment type="caution">
    <text evidence="1">The sequence shown here is derived from an EMBL/GenBank/DDBJ whole genome shotgun (WGS) entry which is preliminary data.</text>
</comment>
<protein>
    <submittedName>
        <fullName evidence="1">Uncharacterized protein</fullName>
    </submittedName>
</protein>
<keyword evidence="2" id="KW-1185">Reference proteome</keyword>
<evidence type="ECO:0000313" key="2">
    <source>
        <dbReference type="Proteomes" id="UP001501777"/>
    </source>
</evidence>
<dbReference type="Gene3D" id="3.90.1150.10">
    <property type="entry name" value="Aspartate Aminotransferase, domain 1"/>
    <property type="match status" value="1"/>
</dbReference>
<organism evidence="1 2">
    <name type="scientific">Streptomyces longisporus</name>
    <dbReference type="NCBI Taxonomy" id="1948"/>
    <lineage>
        <taxon>Bacteria</taxon>
        <taxon>Bacillati</taxon>
        <taxon>Actinomycetota</taxon>
        <taxon>Actinomycetes</taxon>
        <taxon>Kitasatosporales</taxon>
        <taxon>Streptomycetaceae</taxon>
        <taxon>Streptomyces</taxon>
    </lineage>
</organism>
<evidence type="ECO:0000313" key="1">
    <source>
        <dbReference type="EMBL" id="GAA2507396.1"/>
    </source>
</evidence>
<sequence>MRQRYRSRRDRLVAALAAHAPHIEVTGVAAGLHAVLRLPPGTERSAVKAAAWQGVALDGLAGFRHPAADMAAQDGLVVGYATPSEHAYGAALEALCGVLPPEAGKPSRASR</sequence>
<dbReference type="InterPro" id="IPR015422">
    <property type="entry name" value="PyrdxlP-dep_Trfase_small"/>
</dbReference>
<dbReference type="PANTHER" id="PTHR46577:SF1">
    <property type="entry name" value="HTH-TYPE TRANSCRIPTIONAL REGULATORY PROTEIN GABR"/>
    <property type="match status" value="1"/>
</dbReference>
<dbReference type="SUPFAM" id="SSF53383">
    <property type="entry name" value="PLP-dependent transferases"/>
    <property type="match status" value="1"/>
</dbReference>
<gene>
    <name evidence="1" type="ORF">GCM10010276_60550</name>
</gene>